<feature type="domain" description="DUF4440" evidence="1">
    <location>
        <begin position="52"/>
        <end position="154"/>
    </location>
</feature>
<proteinExistence type="predicted"/>
<dbReference type="AlphaFoldDB" id="A0A1H9CB01"/>
<organism evidence="2 3">
    <name type="scientific">Hyunsoonleella jejuensis</name>
    <dbReference type="NCBI Taxonomy" id="419940"/>
    <lineage>
        <taxon>Bacteria</taxon>
        <taxon>Pseudomonadati</taxon>
        <taxon>Bacteroidota</taxon>
        <taxon>Flavobacteriia</taxon>
        <taxon>Flavobacteriales</taxon>
        <taxon>Flavobacteriaceae</taxon>
    </lineage>
</organism>
<dbReference type="InterPro" id="IPR032710">
    <property type="entry name" value="NTF2-like_dom_sf"/>
</dbReference>
<dbReference type="Pfam" id="PF14534">
    <property type="entry name" value="DUF4440"/>
    <property type="match status" value="1"/>
</dbReference>
<name>A0A1H9CB01_9FLAO</name>
<evidence type="ECO:0000313" key="3">
    <source>
        <dbReference type="Proteomes" id="UP000198999"/>
    </source>
</evidence>
<protein>
    <recommendedName>
        <fullName evidence="1">DUF4440 domain-containing protein</fullName>
    </recommendedName>
</protein>
<sequence length="160" mass="18289">MIFCLHLPNIFIEKPTIMKKTLILLCFFTMSFSHGQVNNDADVKAINKVLKKARIAWSNNDIEGFMDSYWKSDSLAFYGNKGVTYGWENTLDHYLTYYPTAAYTGTLSFKINAVNNIAPDAYYVLGEYHLKREIGNADGIFMLVFKKINGMWKIIADTSV</sequence>
<dbReference type="SUPFAM" id="SSF54427">
    <property type="entry name" value="NTF2-like"/>
    <property type="match status" value="1"/>
</dbReference>
<dbReference type="InterPro" id="IPR027843">
    <property type="entry name" value="DUF4440"/>
</dbReference>
<evidence type="ECO:0000259" key="1">
    <source>
        <dbReference type="Pfam" id="PF14534"/>
    </source>
</evidence>
<keyword evidence="3" id="KW-1185">Reference proteome</keyword>
<accession>A0A1H9CB01</accession>
<evidence type="ECO:0000313" key="2">
    <source>
        <dbReference type="EMBL" id="SEP98167.1"/>
    </source>
</evidence>
<dbReference type="EMBL" id="FOFN01000001">
    <property type="protein sequence ID" value="SEP98167.1"/>
    <property type="molecule type" value="Genomic_DNA"/>
</dbReference>
<reference evidence="2 3" key="1">
    <citation type="submission" date="2016-10" db="EMBL/GenBank/DDBJ databases">
        <authorList>
            <person name="de Groot N.N."/>
        </authorList>
    </citation>
    <scope>NUCLEOTIDE SEQUENCE [LARGE SCALE GENOMIC DNA]</scope>
    <source>
        <strain evidence="2 3">DSM 21035</strain>
    </source>
</reference>
<gene>
    <name evidence="2" type="ORF">SAMN05421824_0845</name>
</gene>
<dbReference type="STRING" id="419940.SAMN05421824_0845"/>
<dbReference type="Gene3D" id="3.10.450.50">
    <property type="match status" value="1"/>
</dbReference>
<dbReference type="Proteomes" id="UP000198999">
    <property type="component" value="Unassembled WGS sequence"/>
</dbReference>